<reference evidence="11 12" key="1">
    <citation type="submission" date="2018-10" db="EMBL/GenBank/DDBJ databases">
        <title>A high-quality apple genome assembly.</title>
        <authorList>
            <person name="Hu J."/>
        </authorList>
    </citation>
    <scope>NUCLEOTIDE SEQUENCE [LARGE SCALE GENOMIC DNA]</scope>
    <source>
        <strain evidence="12">cv. HFTH1</strain>
        <tissue evidence="11">Young leaf</tissue>
    </source>
</reference>
<proteinExistence type="inferred from homology"/>
<evidence type="ECO:0000313" key="11">
    <source>
        <dbReference type="EMBL" id="RXI04640.1"/>
    </source>
</evidence>
<evidence type="ECO:0000256" key="6">
    <source>
        <dbReference type="ARBA" id="ARBA00022777"/>
    </source>
</evidence>
<feature type="transmembrane region" description="Helical" evidence="10">
    <location>
        <begin position="45"/>
        <end position="66"/>
    </location>
</feature>
<keyword evidence="5 10" id="KW-0812">Transmembrane</keyword>
<dbReference type="PANTHER" id="PTHR13205:SF15">
    <property type="entry name" value="DOLICHOL KINASE"/>
    <property type="match status" value="1"/>
</dbReference>
<name>A0A498K8P1_MALDO</name>
<dbReference type="GO" id="GO:0043048">
    <property type="term" value="P:dolichyl monophosphate biosynthetic process"/>
    <property type="evidence" value="ECO:0007669"/>
    <property type="project" value="TreeGrafter"/>
</dbReference>
<protein>
    <recommendedName>
        <fullName evidence="3">dolichol kinase</fullName>
        <ecNumber evidence="3">2.7.1.108</ecNumber>
    </recommendedName>
</protein>
<feature type="transmembrane region" description="Helical" evidence="10">
    <location>
        <begin position="15"/>
        <end position="33"/>
    </location>
</feature>
<evidence type="ECO:0000256" key="4">
    <source>
        <dbReference type="ARBA" id="ARBA00022679"/>
    </source>
</evidence>
<dbReference type="Proteomes" id="UP000290289">
    <property type="component" value="Chromosome 3"/>
</dbReference>
<keyword evidence="12" id="KW-1185">Reference proteome</keyword>
<feature type="transmembrane region" description="Helical" evidence="10">
    <location>
        <begin position="86"/>
        <end position="103"/>
    </location>
</feature>
<dbReference type="AlphaFoldDB" id="A0A498K8P1"/>
<comment type="subcellular location">
    <subcellularLocation>
        <location evidence="1">Endoplasmic reticulum membrane</location>
        <topology evidence="1">Multi-pass membrane protein</topology>
    </subcellularLocation>
</comment>
<evidence type="ECO:0000256" key="9">
    <source>
        <dbReference type="ARBA" id="ARBA00023136"/>
    </source>
</evidence>
<evidence type="ECO:0000256" key="1">
    <source>
        <dbReference type="ARBA" id="ARBA00004477"/>
    </source>
</evidence>
<keyword evidence="8 10" id="KW-1133">Transmembrane helix</keyword>
<evidence type="ECO:0000256" key="7">
    <source>
        <dbReference type="ARBA" id="ARBA00022824"/>
    </source>
</evidence>
<dbReference type="InterPro" id="IPR032974">
    <property type="entry name" value="Polypren_kinase"/>
</dbReference>
<gene>
    <name evidence="11" type="ORF">DVH24_038914</name>
</gene>
<evidence type="ECO:0000256" key="3">
    <source>
        <dbReference type="ARBA" id="ARBA00012132"/>
    </source>
</evidence>
<accession>A0A498K8P1</accession>
<dbReference type="GO" id="GO:0005789">
    <property type="term" value="C:endoplasmic reticulum membrane"/>
    <property type="evidence" value="ECO:0007669"/>
    <property type="project" value="UniProtKB-SubCell"/>
</dbReference>
<keyword evidence="9 10" id="KW-0472">Membrane</keyword>
<evidence type="ECO:0000256" key="2">
    <source>
        <dbReference type="ARBA" id="ARBA00010794"/>
    </source>
</evidence>
<organism evidence="11 12">
    <name type="scientific">Malus domestica</name>
    <name type="common">Apple</name>
    <name type="synonym">Pyrus malus</name>
    <dbReference type="NCBI Taxonomy" id="3750"/>
    <lineage>
        <taxon>Eukaryota</taxon>
        <taxon>Viridiplantae</taxon>
        <taxon>Streptophyta</taxon>
        <taxon>Embryophyta</taxon>
        <taxon>Tracheophyta</taxon>
        <taxon>Spermatophyta</taxon>
        <taxon>Magnoliopsida</taxon>
        <taxon>eudicotyledons</taxon>
        <taxon>Gunneridae</taxon>
        <taxon>Pentapetalae</taxon>
        <taxon>rosids</taxon>
        <taxon>fabids</taxon>
        <taxon>Rosales</taxon>
        <taxon>Rosaceae</taxon>
        <taxon>Amygdaloideae</taxon>
        <taxon>Maleae</taxon>
        <taxon>Malus</taxon>
    </lineage>
</organism>
<keyword evidence="4" id="KW-0808">Transferase</keyword>
<dbReference type="PANTHER" id="PTHR13205">
    <property type="entry name" value="TRANSMEMBRANE PROTEIN 15-RELATED"/>
    <property type="match status" value="1"/>
</dbReference>
<evidence type="ECO:0000256" key="8">
    <source>
        <dbReference type="ARBA" id="ARBA00022989"/>
    </source>
</evidence>
<dbReference type="STRING" id="3750.A0A498K8P1"/>
<dbReference type="EC" id="2.7.1.108" evidence="3"/>
<comment type="similarity">
    <text evidence="2">Belongs to the polyprenol kinase family.</text>
</comment>
<comment type="caution">
    <text evidence="11">The sequence shown here is derived from an EMBL/GenBank/DDBJ whole genome shotgun (WGS) entry which is preliminary data.</text>
</comment>
<keyword evidence="7" id="KW-0256">Endoplasmic reticulum</keyword>
<evidence type="ECO:0000256" key="5">
    <source>
        <dbReference type="ARBA" id="ARBA00022692"/>
    </source>
</evidence>
<evidence type="ECO:0000313" key="12">
    <source>
        <dbReference type="Proteomes" id="UP000290289"/>
    </source>
</evidence>
<dbReference type="GO" id="GO:0004168">
    <property type="term" value="F:dolichol kinase activity"/>
    <property type="evidence" value="ECO:0007669"/>
    <property type="project" value="UniProtKB-EC"/>
</dbReference>
<dbReference type="EMBL" id="RDQH01000329">
    <property type="protein sequence ID" value="RXI04640.1"/>
    <property type="molecule type" value="Genomic_DNA"/>
</dbReference>
<sequence>MVSVLALKEQDRKQLFLNVIVLVVYQSFNFFFFMEKTIEGTAAGITSVLAACSVLLPLLASTGYILTEHWCSLLLAVAVSGMLEAYTAQLVNAFVPLMFYSLLCL</sequence>
<keyword evidence="6" id="KW-0418">Kinase</keyword>
<evidence type="ECO:0000256" key="10">
    <source>
        <dbReference type="SAM" id="Phobius"/>
    </source>
</evidence>